<feature type="transmembrane region" description="Helical" evidence="2">
    <location>
        <begin position="36"/>
        <end position="55"/>
    </location>
</feature>
<evidence type="ECO:0000313" key="5">
    <source>
        <dbReference type="Proteomes" id="UP001223144"/>
    </source>
</evidence>
<reference evidence="4 5" key="1">
    <citation type="submission" date="2023-04" db="EMBL/GenBank/DDBJ databases">
        <title>Streptomyces chengmaiensis sp. nov. isolated from the stem of mangrove plant in Hainan.</title>
        <authorList>
            <person name="Huang X."/>
            <person name="Zhou S."/>
            <person name="Chu X."/>
            <person name="Xie Y."/>
            <person name="Lin Y."/>
        </authorList>
    </citation>
    <scope>NUCLEOTIDE SEQUENCE [LARGE SCALE GENOMIC DNA]</scope>
    <source>
        <strain evidence="4 5">HNM0663</strain>
    </source>
</reference>
<evidence type="ECO:0000256" key="2">
    <source>
        <dbReference type="SAM" id="Phobius"/>
    </source>
</evidence>
<dbReference type="Pfam" id="PF20182">
    <property type="entry name" value="DUF6545"/>
    <property type="match status" value="1"/>
</dbReference>
<name>A0ABT6HT52_9ACTN</name>
<dbReference type="InterPro" id="IPR050039">
    <property type="entry name" value="MAB_1171c-like"/>
</dbReference>
<dbReference type="Proteomes" id="UP001223144">
    <property type="component" value="Unassembled WGS sequence"/>
</dbReference>
<organism evidence="4 5">
    <name type="scientific">Streptomyces chengmaiensis</name>
    <dbReference type="NCBI Taxonomy" id="3040919"/>
    <lineage>
        <taxon>Bacteria</taxon>
        <taxon>Bacillati</taxon>
        <taxon>Actinomycetota</taxon>
        <taxon>Actinomycetes</taxon>
        <taxon>Kitasatosporales</taxon>
        <taxon>Streptomycetaceae</taxon>
        <taxon>Streptomyces</taxon>
    </lineage>
</organism>
<accession>A0ABT6HT52</accession>
<feature type="transmembrane region" description="Helical" evidence="2">
    <location>
        <begin position="147"/>
        <end position="166"/>
    </location>
</feature>
<gene>
    <name evidence="4" type="ORF">QCN29_20035</name>
</gene>
<proteinExistence type="predicted"/>
<keyword evidence="5" id="KW-1185">Reference proteome</keyword>
<keyword evidence="2" id="KW-1133">Transmembrane helix</keyword>
<dbReference type="NCBIfam" id="NF042915">
    <property type="entry name" value="MAB_1171c_fam"/>
    <property type="match status" value="1"/>
</dbReference>
<evidence type="ECO:0000259" key="3">
    <source>
        <dbReference type="Pfam" id="PF20182"/>
    </source>
</evidence>
<protein>
    <recommendedName>
        <fullName evidence="3">DUF6545 domain-containing protein</fullName>
    </recommendedName>
</protein>
<feature type="region of interest" description="Disordered" evidence="1">
    <location>
        <begin position="340"/>
        <end position="378"/>
    </location>
</feature>
<evidence type="ECO:0000313" key="4">
    <source>
        <dbReference type="EMBL" id="MDH2391039.1"/>
    </source>
</evidence>
<keyword evidence="2" id="KW-0812">Transmembrane</keyword>
<feature type="compositionally biased region" description="Acidic residues" evidence="1">
    <location>
        <begin position="351"/>
        <end position="367"/>
    </location>
</feature>
<evidence type="ECO:0000256" key="1">
    <source>
        <dbReference type="SAM" id="MobiDB-lite"/>
    </source>
</evidence>
<sequence length="422" mass="45528">MRNTDYYVPAVALGIAFLAKLPALRRGWRDPLVRSVHFLIFTAACCFLFAAPPTIRAVNDLTGVPNVSAPLVYSLTCAFSCACLLLIVNWRGGAPEAVRARSRAWSLAYAGAITALPVFFLLGDAPVERLRDLDTYYATTPYIREMIVTYLTAHMVSAVVTTTLCLRWAREVRQWLRAGLIVLVVGFVLNLLFGIAKLAAVAARWTGRDWDVLSTSVAPPIVAAGGLIVTVGFLLPLLGPQLGDACRAWIGHVRLGPLWRLLRCPARQRAAMPQIPWWSAPDMLLTVRETVIHDELLRLQPYLDDLVRRRAHDTAVAGGAGEDRAAVLGVAAMVAAAVESRSLRPHPGTDSEPEPEPDSDAGPDSEPDSGSVSEESSAKAAVALTAVLSPGRQRLVQLSNALQSPIVAAARQEAAPRESSPR</sequence>
<dbReference type="RefSeq" id="WP_279929739.1">
    <property type="nucleotide sequence ID" value="NZ_JARWBG010000022.1"/>
</dbReference>
<dbReference type="EMBL" id="JARWBG010000022">
    <property type="protein sequence ID" value="MDH2391039.1"/>
    <property type="molecule type" value="Genomic_DNA"/>
</dbReference>
<feature type="transmembrane region" description="Helical" evidence="2">
    <location>
        <begin position="107"/>
        <end position="127"/>
    </location>
</feature>
<feature type="transmembrane region" description="Helical" evidence="2">
    <location>
        <begin position="217"/>
        <end position="238"/>
    </location>
</feature>
<feature type="transmembrane region" description="Helical" evidence="2">
    <location>
        <begin position="67"/>
        <end position="87"/>
    </location>
</feature>
<keyword evidence="2" id="KW-0472">Membrane</keyword>
<feature type="transmembrane region" description="Helical" evidence="2">
    <location>
        <begin position="178"/>
        <end position="205"/>
    </location>
</feature>
<feature type="domain" description="DUF6545" evidence="3">
    <location>
        <begin position="247"/>
        <end position="361"/>
    </location>
</feature>
<comment type="caution">
    <text evidence="4">The sequence shown here is derived from an EMBL/GenBank/DDBJ whole genome shotgun (WGS) entry which is preliminary data.</text>
</comment>
<dbReference type="InterPro" id="IPR046675">
    <property type="entry name" value="DUF6545"/>
</dbReference>
<feature type="compositionally biased region" description="Low complexity" evidence="1">
    <location>
        <begin position="368"/>
        <end position="378"/>
    </location>
</feature>